<reference evidence="1" key="1">
    <citation type="submission" date="2021-03" db="EMBL/GenBank/DDBJ databases">
        <title>Roseibium sp. CAU 1637 isolated from Incheon.</title>
        <authorList>
            <person name="Kim W."/>
        </authorList>
    </citation>
    <scope>NUCLEOTIDE SEQUENCE</scope>
    <source>
        <strain evidence="1">CAU 1637</strain>
    </source>
</reference>
<dbReference type="AlphaFoldDB" id="A0A939EMZ0"/>
<dbReference type="Proteomes" id="UP000664779">
    <property type="component" value="Unassembled WGS sequence"/>
</dbReference>
<gene>
    <name evidence="1" type="ORF">J0X15_09165</name>
</gene>
<comment type="caution">
    <text evidence="1">The sequence shown here is derived from an EMBL/GenBank/DDBJ whole genome shotgun (WGS) entry which is preliminary data.</text>
</comment>
<dbReference type="InterPro" id="IPR021335">
    <property type="entry name" value="DUF2948"/>
</dbReference>
<dbReference type="RefSeq" id="WP_206939908.1">
    <property type="nucleotide sequence ID" value="NZ_JAFLNF010000003.1"/>
</dbReference>
<dbReference type="EMBL" id="JAFLNF010000003">
    <property type="protein sequence ID" value="MBO0345388.1"/>
    <property type="molecule type" value="Genomic_DNA"/>
</dbReference>
<name>A0A939EMZ0_9HYPH</name>
<dbReference type="Pfam" id="PF11164">
    <property type="entry name" value="DUF2948"/>
    <property type="match status" value="1"/>
</dbReference>
<sequence>MEQLKLAALDLEDLAVVSAHVQDAVLSVGDIRFLPREKTAVLVMNRFVWTSGKDKRTGQYERRRAALSVHRVQSMRSSNIEQSDKAQVLELLAVTFDTGEDPAGTLTLTFAGGGVMALDVECIEVQLADLGAAWGTNNKPTHFLG</sequence>
<proteinExistence type="predicted"/>
<keyword evidence="2" id="KW-1185">Reference proteome</keyword>
<accession>A0A939EMZ0</accession>
<organism evidence="1 2">
    <name type="scientific">Roseibium limicola</name>
    <dbReference type="NCBI Taxonomy" id="2816037"/>
    <lineage>
        <taxon>Bacteria</taxon>
        <taxon>Pseudomonadati</taxon>
        <taxon>Pseudomonadota</taxon>
        <taxon>Alphaproteobacteria</taxon>
        <taxon>Hyphomicrobiales</taxon>
        <taxon>Stappiaceae</taxon>
        <taxon>Roseibium</taxon>
    </lineage>
</organism>
<evidence type="ECO:0000313" key="1">
    <source>
        <dbReference type="EMBL" id="MBO0345388.1"/>
    </source>
</evidence>
<evidence type="ECO:0000313" key="2">
    <source>
        <dbReference type="Proteomes" id="UP000664779"/>
    </source>
</evidence>
<protein>
    <submittedName>
        <fullName evidence="1">DUF2948 family protein</fullName>
    </submittedName>
</protein>